<gene>
    <name evidence="2" type="ORF">EPA93_44895</name>
</gene>
<protein>
    <submittedName>
        <fullName evidence="2">XRE family transcriptional regulator</fullName>
    </submittedName>
</protein>
<dbReference type="SMART" id="SM00530">
    <property type="entry name" value="HTH_XRE"/>
    <property type="match status" value="1"/>
</dbReference>
<dbReference type="PROSITE" id="PS50943">
    <property type="entry name" value="HTH_CROC1"/>
    <property type="match status" value="1"/>
</dbReference>
<reference evidence="2 3" key="1">
    <citation type="submission" date="2019-01" db="EMBL/GenBank/DDBJ databases">
        <title>Ktedonosporobacter rubrisoli SCAWS-G2.</title>
        <authorList>
            <person name="Huang Y."/>
            <person name="Yan B."/>
        </authorList>
    </citation>
    <scope>NUCLEOTIDE SEQUENCE [LARGE SCALE GENOMIC DNA]</scope>
    <source>
        <strain evidence="2 3">SCAWS-G2</strain>
    </source>
</reference>
<dbReference type="InterPro" id="IPR010982">
    <property type="entry name" value="Lambda_DNA-bd_dom_sf"/>
</dbReference>
<dbReference type="EMBL" id="CP035758">
    <property type="protein sequence ID" value="QBD82730.1"/>
    <property type="molecule type" value="Genomic_DNA"/>
</dbReference>
<dbReference type="RefSeq" id="WP_129893799.1">
    <property type="nucleotide sequence ID" value="NZ_CP035758.1"/>
</dbReference>
<dbReference type="CDD" id="cd00093">
    <property type="entry name" value="HTH_XRE"/>
    <property type="match status" value="1"/>
</dbReference>
<feature type="domain" description="HTH cro/C1-type" evidence="1">
    <location>
        <begin position="17"/>
        <end position="70"/>
    </location>
</feature>
<dbReference type="KEGG" id="kbs:EPA93_44895"/>
<dbReference type="InterPro" id="IPR019734">
    <property type="entry name" value="TPR_rpt"/>
</dbReference>
<dbReference type="AlphaFoldDB" id="A0A4P6K4H1"/>
<name>A0A4P6K4H1_KTERU</name>
<accession>A0A4P6K4H1</accession>
<dbReference type="SUPFAM" id="SSF47413">
    <property type="entry name" value="lambda repressor-like DNA-binding domains"/>
    <property type="match status" value="1"/>
</dbReference>
<keyword evidence="3" id="KW-1185">Reference proteome</keyword>
<evidence type="ECO:0000313" key="3">
    <source>
        <dbReference type="Proteomes" id="UP000290365"/>
    </source>
</evidence>
<evidence type="ECO:0000313" key="2">
    <source>
        <dbReference type="EMBL" id="QBD82730.1"/>
    </source>
</evidence>
<dbReference type="InterPro" id="IPR011990">
    <property type="entry name" value="TPR-like_helical_dom_sf"/>
</dbReference>
<evidence type="ECO:0000259" key="1">
    <source>
        <dbReference type="PROSITE" id="PS50943"/>
    </source>
</evidence>
<dbReference type="Pfam" id="PF01381">
    <property type="entry name" value="HTH_3"/>
    <property type="match status" value="1"/>
</dbReference>
<proteinExistence type="predicted"/>
<dbReference type="Gene3D" id="1.25.40.10">
    <property type="entry name" value="Tetratricopeptide repeat domain"/>
    <property type="match status" value="2"/>
</dbReference>
<dbReference type="InterPro" id="IPR001387">
    <property type="entry name" value="Cro/C1-type_HTH"/>
</dbReference>
<dbReference type="Gene3D" id="1.10.260.40">
    <property type="entry name" value="lambda repressor-like DNA-binding domains"/>
    <property type="match status" value="1"/>
</dbReference>
<dbReference type="OrthoDB" id="9814553at2"/>
<organism evidence="2 3">
    <name type="scientific">Ktedonosporobacter rubrisoli</name>
    <dbReference type="NCBI Taxonomy" id="2509675"/>
    <lineage>
        <taxon>Bacteria</taxon>
        <taxon>Bacillati</taxon>
        <taxon>Chloroflexota</taxon>
        <taxon>Ktedonobacteria</taxon>
        <taxon>Ktedonobacterales</taxon>
        <taxon>Ktedonosporobacteraceae</taxon>
        <taxon>Ktedonosporobacter</taxon>
    </lineage>
</organism>
<dbReference type="SMART" id="SM00028">
    <property type="entry name" value="TPR"/>
    <property type="match status" value="4"/>
</dbReference>
<sequence>MPRPSKPVSPDTLGGRIRAAREHLHLSLAEVADGHYSTSLISQIERNRVDPSQESLRFLAERLELSLEDLESLAQQHRGVERNSETEAHQSKSYESLRTEASQWLAHKNICKALGLLQDLHFSQVPAQQRWRLAALRGQAYFEQRKFLKAQQDFIYAVNEHPALEDVPMEHRGEYMLLHLHLAGTCRELQQLDDALEHYKITLRMMNSETPSGYVAEAHWGIALIAFAQAHGMRNSPAQAHDKEQKLRLALEHAENARFLYRSVGEQLRAAAVTCQIAQIEQTLGEVEKVGAYLKEILRTWSPSLEQDLATTLPEKRKQQEEANVVAIAACSLANIELEAKRYAQARSYVDLALAASKRSYKLRRADAYLMLGRILEAINPKDPAVEEAFRHATTELADTDRIAARISAHVRLGRHLLKIGKPEESEQELEQAHLLSELVSVSNHASTLEDNAQL</sequence>
<dbReference type="SUPFAM" id="SSF48452">
    <property type="entry name" value="TPR-like"/>
    <property type="match status" value="1"/>
</dbReference>
<dbReference type="GO" id="GO:0003677">
    <property type="term" value="F:DNA binding"/>
    <property type="evidence" value="ECO:0007669"/>
    <property type="project" value="InterPro"/>
</dbReference>
<dbReference type="Proteomes" id="UP000290365">
    <property type="component" value="Chromosome"/>
</dbReference>